<dbReference type="GO" id="GO:0003700">
    <property type="term" value="F:DNA-binding transcription factor activity"/>
    <property type="evidence" value="ECO:0007669"/>
    <property type="project" value="TreeGrafter"/>
</dbReference>
<keyword evidence="1 2" id="KW-0238">DNA-binding</keyword>
<comment type="caution">
    <text evidence="4">The sequence shown here is derived from an EMBL/GenBank/DDBJ whole genome shotgun (WGS) entry which is preliminary data.</text>
</comment>
<sequence length="218" mass="24672">MNPAPLPAADMDARDLRVFDAVRELLARHGMQMSMEAVAQHAGCSKQTLYSRYGSKQELMRRVVERHVCRATAGLRGLREDDLRGSLMQFATDYLDHFNQPHVAQACRMISADAAQFPEEARSLWRDGAGTLTLHLAEWIESAIARGQLRHDDPHFMAELLISMIGGQDFDRQRFHMPHRDDAGTRRRWAGFSVDSFLRAFAPAASPQPHSNQLRSFS</sequence>
<protein>
    <submittedName>
        <fullName evidence="4">TetR/AcrR family transcriptional regulator</fullName>
    </submittedName>
</protein>
<gene>
    <name evidence="4" type="ORF">H9654_16910</name>
</gene>
<reference evidence="4 5" key="1">
    <citation type="submission" date="2020-08" db="EMBL/GenBank/DDBJ databases">
        <title>A Genomic Blueprint of the Chicken Gut Microbiome.</title>
        <authorList>
            <person name="Gilroy R."/>
            <person name="Ravi A."/>
            <person name="Getino M."/>
            <person name="Pursley I."/>
            <person name="Horton D.L."/>
            <person name="Alikhan N.-F."/>
            <person name="Baker D."/>
            <person name="Gharbi K."/>
            <person name="Hall N."/>
            <person name="Watson M."/>
            <person name="Adriaenssens E.M."/>
            <person name="Foster-Nyarko E."/>
            <person name="Jarju S."/>
            <person name="Secka A."/>
            <person name="Antonio M."/>
            <person name="Oren A."/>
            <person name="Chaudhuri R."/>
            <person name="La Ragione R.M."/>
            <person name="Hildebrand F."/>
            <person name="Pallen M.J."/>
        </authorList>
    </citation>
    <scope>NUCLEOTIDE SEQUENCE [LARGE SCALE GENOMIC DNA]</scope>
    <source>
        <strain evidence="4 5">Sa5BUN4</strain>
    </source>
</reference>
<dbReference type="PANTHER" id="PTHR30055:SF146">
    <property type="entry name" value="HTH-TYPE TRANSCRIPTIONAL DUAL REGULATOR CECR"/>
    <property type="match status" value="1"/>
</dbReference>
<dbReference type="PANTHER" id="PTHR30055">
    <property type="entry name" value="HTH-TYPE TRANSCRIPTIONAL REGULATOR RUTR"/>
    <property type="match status" value="1"/>
</dbReference>
<dbReference type="PRINTS" id="PR00455">
    <property type="entry name" value="HTHTETR"/>
</dbReference>
<dbReference type="AlphaFoldDB" id="A0A8X8FWA7"/>
<dbReference type="Gene3D" id="1.10.10.60">
    <property type="entry name" value="Homeodomain-like"/>
    <property type="match status" value="1"/>
</dbReference>
<evidence type="ECO:0000313" key="4">
    <source>
        <dbReference type="EMBL" id="MBD7955875.1"/>
    </source>
</evidence>
<dbReference type="PROSITE" id="PS50977">
    <property type="entry name" value="HTH_TETR_2"/>
    <property type="match status" value="1"/>
</dbReference>
<dbReference type="EMBL" id="JACSQS010000026">
    <property type="protein sequence ID" value="MBD7955875.1"/>
    <property type="molecule type" value="Genomic_DNA"/>
</dbReference>
<dbReference type="Pfam" id="PF00440">
    <property type="entry name" value="TetR_N"/>
    <property type="match status" value="1"/>
</dbReference>
<dbReference type="GO" id="GO:0000976">
    <property type="term" value="F:transcription cis-regulatory region binding"/>
    <property type="evidence" value="ECO:0007669"/>
    <property type="project" value="TreeGrafter"/>
</dbReference>
<organism evidence="4 5">
    <name type="scientific">Stenotrophomonas lacuserhaii</name>
    <dbReference type="NCBI Taxonomy" id="2760084"/>
    <lineage>
        <taxon>Bacteria</taxon>
        <taxon>Pseudomonadati</taxon>
        <taxon>Pseudomonadota</taxon>
        <taxon>Gammaproteobacteria</taxon>
        <taxon>Lysobacterales</taxon>
        <taxon>Lysobacteraceae</taxon>
        <taxon>Stenotrophomonas</taxon>
    </lineage>
</organism>
<evidence type="ECO:0000259" key="3">
    <source>
        <dbReference type="PROSITE" id="PS50977"/>
    </source>
</evidence>
<dbReference type="RefSeq" id="WP_191771889.1">
    <property type="nucleotide sequence ID" value="NZ_JACSQS010000026.1"/>
</dbReference>
<feature type="DNA-binding region" description="H-T-H motif" evidence="2">
    <location>
        <begin position="34"/>
        <end position="53"/>
    </location>
</feature>
<evidence type="ECO:0000256" key="1">
    <source>
        <dbReference type="ARBA" id="ARBA00023125"/>
    </source>
</evidence>
<dbReference type="InterPro" id="IPR039536">
    <property type="entry name" value="TetR_C_Proteobacteria"/>
</dbReference>
<dbReference type="SUPFAM" id="SSF46689">
    <property type="entry name" value="Homeodomain-like"/>
    <property type="match status" value="1"/>
</dbReference>
<evidence type="ECO:0000256" key="2">
    <source>
        <dbReference type="PROSITE-ProRule" id="PRU00335"/>
    </source>
</evidence>
<dbReference type="InterPro" id="IPR009057">
    <property type="entry name" value="Homeodomain-like_sf"/>
</dbReference>
<feature type="domain" description="HTH tetR-type" evidence="3">
    <location>
        <begin position="12"/>
        <end position="71"/>
    </location>
</feature>
<dbReference type="Pfam" id="PF14246">
    <property type="entry name" value="TetR_C_7"/>
    <property type="match status" value="1"/>
</dbReference>
<dbReference type="Proteomes" id="UP000636938">
    <property type="component" value="Unassembled WGS sequence"/>
</dbReference>
<evidence type="ECO:0000313" key="5">
    <source>
        <dbReference type="Proteomes" id="UP000636938"/>
    </source>
</evidence>
<accession>A0A8X8FWA7</accession>
<dbReference type="Gene3D" id="1.10.357.10">
    <property type="entry name" value="Tetracycline Repressor, domain 2"/>
    <property type="match status" value="1"/>
</dbReference>
<name>A0A8X8FWA7_9GAMM</name>
<dbReference type="InterPro" id="IPR050109">
    <property type="entry name" value="HTH-type_TetR-like_transc_reg"/>
</dbReference>
<dbReference type="SUPFAM" id="SSF48498">
    <property type="entry name" value="Tetracyclin repressor-like, C-terminal domain"/>
    <property type="match status" value="1"/>
</dbReference>
<dbReference type="InterPro" id="IPR036271">
    <property type="entry name" value="Tet_transcr_reg_TetR-rel_C_sf"/>
</dbReference>
<proteinExistence type="predicted"/>
<keyword evidence="5" id="KW-1185">Reference proteome</keyword>
<dbReference type="InterPro" id="IPR001647">
    <property type="entry name" value="HTH_TetR"/>
</dbReference>